<dbReference type="Proteomes" id="UP001138681">
    <property type="component" value="Unassembled WGS sequence"/>
</dbReference>
<evidence type="ECO:0000256" key="1">
    <source>
        <dbReference type="SAM" id="SignalP"/>
    </source>
</evidence>
<dbReference type="AlphaFoldDB" id="A0A9X1F4I7"/>
<sequence>MFRSLAKRAAWLAGLIAGCTALPASAQDRIGLIEITNGSDTEKRVCVYKDQRINLKAEECFDLPSERTTIWARGENRKAERFKVKVFEKRKLLPKYLYSRDRMPGDTVSITVRDQNLSARAYRAPAKPKPSYRVKFCNEGQTGKVWLAIGFSGGQSSGPKAYSEGYWGIAPKECITINYSELLMKVGGGYPLDPPKMMYRAYTVGDNAAVWSGAAEREDPVLCVNTKRKYAINQWDRNAGPNGGFTKCDGPDQAMQRFRWTPTLGPEVQIGRVNF</sequence>
<gene>
    <name evidence="2" type="ORF">KCG46_11005</name>
</gene>
<accession>A0A9X1F4I7</accession>
<dbReference type="RefSeq" id="WP_218405479.1">
    <property type="nucleotide sequence ID" value="NZ_JAGSPC010000002.1"/>
</dbReference>
<feature type="signal peptide" evidence="1">
    <location>
        <begin position="1"/>
        <end position="26"/>
    </location>
</feature>
<feature type="chain" id="PRO_5040775746" evidence="1">
    <location>
        <begin position="27"/>
        <end position="275"/>
    </location>
</feature>
<name>A0A9X1F4I7_9SPHN</name>
<proteinExistence type="predicted"/>
<organism evidence="2 3">
    <name type="scientific">Erythrobacter crassostreae</name>
    <dbReference type="NCBI Taxonomy" id="2828328"/>
    <lineage>
        <taxon>Bacteria</taxon>
        <taxon>Pseudomonadati</taxon>
        <taxon>Pseudomonadota</taxon>
        <taxon>Alphaproteobacteria</taxon>
        <taxon>Sphingomonadales</taxon>
        <taxon>Erythrobacteraceae</taxon>
        <taxon>Erythrobacter/Porphyrobacter group</taxon>
        <taxon>Erythrobacter</taxon>
    </lineage>
</organism>
<protein>
    <submittedName>
        <fullName evidence="2">Uncharacterized protein</fullName>
    </submittedName>
</protein>
<evidence type="ECO:0000313" key="2">
    <source>
        <dbReference type="EMBL" id="MBV7260097.1"/>
    </source>
</evidence>
<dbReference type="PROSITE" id="PS51257">
    <property type="entry name" value="PROKAR_LIPOPROTEIN"/>
    <property type="match status" value="1"/>
</dbReference>
<keyword evidence="3" id="KW-1185">Reference proteome</keyword>
<dbReference type="EMBL" id="JAGSPC010000002">
    <property type="protein sequence ID" value="MBV7260097.1"/>
    <property type="molecule type" value="Genomic_DNA"/>
</dbReference>
<keyword evidence="1" id="KW-0732">Signal</keyword>
<comment type="caution">
    <text evidence="2">The sequence shown here is derived from an EMBL/GenBank/DDBJ whole genome shotgun (WGS) entry which is preliminary data.</text>
</comment>
<evidence type="ECO:0000313" key="3">
    <source>
        <dbReference type="Proteomes" id="UP001138681"/>
    </source>
</evidence>
<reference evidence="2" key="1">
    <citation type="submission" date="2021-04" db="EMBL/GenBank/DDBJ databases">
        <authorList>
            <person name="Pira H."/>
            <person name="Risdian C."/>
            <person name="Wink J."/>
        </authorList>
    </citation>
    <scope>NUCLEOTIDE SEQUENCE</scope>
    <source>
        <strain evidence="2">WH158</strain>
    </source>
</reference>